<dbReference type="InterPro" id="IPR000568">
    <property type="entry name" value="ATP_synth_F0_asu"/>
</dbReference>
<dbReference type="PRINTS" id="PR00123">
    <property type="entry name" value="ATPASEA"/>
</dbReference>
<proteinExistence type="inferred from homology"/>
<keyword evidence="5 12" id="KW-0812">Transmembrane</keyword>
<feature type="transmembrane region" description="Helical" evidence="12">
    <location>
        <begin position="192"/>
        <end position="220"/>
    </location>
</feature>
<evidence type="ECO:0000256" key="2">
    <source>
        <dbReference type="ARBA" id="ARBA00006810"/>
    </source>
</evidence>
<dbReference type="AlphaFoldDB" id="A0A5H2QB04"/>
<comment type="subcellular location">
    <subcellularLocation>
        <location evidence="1">Membrane</location>
        <topology evidence="1">Multi-pass membrane protein</topology>
    </subcellularLocation>
    <subcellularLocation>
        <location evidence="11">Mitochondrion inner membrane</location>
        <topology evidence="11">Multi-pass membrane protein</topology>
    </subcellularLocation>
</comment>
<evidence type="ECO:0000256" key="4">
    <source>
        <dbReference type="ARBA" id="ARBA00022547"/>
    </source>
</evidence>
<evidence type="ECO:0000256" key="6">
    <source>
        <dbReference type="ARBA" id="ARBA00022781"/>
    </source>
</evidence>
<dbReference type="GO" id="GO:0005743">
    <property type="term" value="C:mitochondrial inner membrane"/>
    <property type="evidence" value="ECO:0007669"/>
    <property type="project" value="UniProtKB-SubCell"/>
</dbReference>
<keyword evidence="6" id="KW-0375">Hydrogen ion transport</keyword>
<evidence type="ECO:0000256" key="9">
    <source>
        <dbReference type="ARBA" id="ARBA00023136"/>
    </source>
</evidence>
<reference evidence="13" key="1">
    <citation type="submission" date="2017-09" db="EMBL/GenBank/DDBJ databases">
        <title>The mitochondrial genome of Semnoderes armiger (Kinorhyncha: Cyclorhagidae).</title>
        <authorList>
            <person name="Zeyl Fiskebeck E.M.L."/>
            <person name="Dimitrov D."/>
            <person name="Bachmann L."/>
        </authorList>
    </citation>
    <scope>NUCLEOTIDE SEQUENCE</scope>
</reference>
<evidence type="ECO:0000256" key="5">
    <source>
        <dbReference type="ARBA" id="ARBA00022692"/>
    </source>
</evidence>
<evidence type="ECO:0000256" key="12">
    <source>
        <dbReference type="SAM" id="Phobius"/>
    </source>
</evidence>
<dbReference type="GO" id="GO:0045259">
    <property type="term" value="C:proton-transporting ATP synthase complex"/>
    <property type="evidence" value="ECO:0007669"/>
    <property type="project" value="UniProtKB-KW"/>
</dbReference>
<keyword evidence="8" id="KW-0406">Ion transport</keyword>
<protein>
    <recommendedName>
        <fullName evidence="11">ATP synthase subunit a</fullName>
    </recommendedName>
</protein>
<dbReference type="GO" id="GO:0046933">
    <property type="term" value="F:proton-transporting ATP synthase activity, rotational mechanism"/>
    <property type="evidence" value="ECO:0007669"/>
    <property type="project" value="TreeGrafter"/>
</dbReference>
<feature type="transmembrane region" description="Helical" evidence="12">
    <location>
        <begin position="75"/>
        <end position="93"/>
    </location>
</feature>
<feature type="transmembrane region" description="Helical" evidence="12">
    <location>
        <begin position="158"/>
        <end position="180"/>
    </location>
</feature>
<keyword evidence="3" id="KW-0813">Transport</keyword>
<evidence type="ECO:0000256" key="8">
    <source>
        <dbReference type="ARBA" id="ARBA00023065"/>
    </source>
</evidence>
<accession>A0A5H2QB04</accession>
<dbReference type="CDD" id="cd00310">
    <property type="entry name" value="ATP-synt_Fo_a_6"/>
    <property type="match status" value="1"/>
</dbReference>
<organism evidence="13">
    <name type="scientific">Semnoderes armiger</name>
    <dbReference type="NCBI Taxonomy" id="1415233"/>
    <lineage>
        <taxon>Eukaryota</taxon>
        <taxon>Metazoa</taxon>
        <taxon>Ecdysozoa</taxon>
        <taxon>Scalidophora</taxon>
        <taxon>Kinorhyncha</taxon>
        <taxon>Cyclorhagida</taxon>
        <taxon>Kentrorhagata</taxon>
        <taxon>Semnoderidae</taxon>
        <taxon>Semnoderes</taxon>
    </lineage>
</organism>
<dbReference type="Gene3D" id="1.20.120.220">
    <property type="entry name" value="ATP synthase, F0 complex, subunit A"/>
    <property type="match status" value="1"/>
</dbReference>
<keyword evidence="10" id="KW-0066">ATP synthesis</keyword>
<feature type="transmembrane region" description="Helical" evidence="12">
    <location>
        <begin position="126"/>
        <end position="146"/>
    </location>
</feature>
<evidence type="ECO:0000256" key="11">
    <source>
        <dbReference type="RuleBase" id="RU004450"/>
    </source>
</evidence>
<feature type="transmembrane region" description="Helical" evidence="12">
    <location>
        <begin position="20"/>
        <end position="40"/>
    </location>
</feature>
<dbReference type="GeneID" id="42266280"/>
<comment type="similarity">
    <text evidence="2">Belongs to the ATPase A chain family.</text>
</comment>
<keyword evidence="4" id="KW-0138">CF(0)</keyword>
<name>A0A5H2QB04_9BILA</name>
<dbReference type="EMBL" id="MF953591">
    <property type="protein sequence ID" value="AYF57120.1"/>
    <property type="molecule type" value="Genomic_DNA"/>
</dbReference>
<evidence type="ECO:0000256" key="3">
    <source>
        <dbReference type="ARBA" id="ARBA00022448"/>
    </source>
</evidence>
<dbReference type="NCBIfam" id="TIGR01131">
    <property type="entry name" value="ATP_synt_6_or_A"/>
    <property type="match status" value="1"/>
</dbReference>
<keyword evidence="9 12" id="KW-0472">Membrane</keyword>
<sequence length="225" mass="26639">MLFFCLDPSIYCFKEGMVYFIYSMLFMMIFLFLSLKLVNLYHTSKEYTLFKYMYFFIDSLVCNFMFYFSRSGWSGIFFIMIVFFNIFSLYAYVYSMMTMIQMSMSLALVLWSSSVILGWYEGTLTYLSHFIPLGVPLILSFFMFFIEVISVLIRPVTLSVRLVANISVGHLLMSLVGFMMMMKFMGMMFGKLIIWLLIFLEVLTSFMQGYVFVLLGWVYIMDMKI</sequence>
<dbReference type="SUPFAM" id="SSF81336">
    <property type="entry name" value="F1F0 ATP synthase subunit A"/>
    <property type="match status" value="1"/>
</dbReference>
<keyword evidence="13" id="KW-0496">Mitochondrion</keyword>
<gene>
    <name evidence="13" type="primary">ATP6</name>
</gene>
<dbReference type="CTD" id="4508"/>
<evidence type="ECO:0000256" key="7">
    <source>
        <dbReference type="ARBA" id="ARBA00022989"/>
    </source>
</evidence>
<dbReference type="InterPro" id="IPR035908">
    <property type="entry name" value="F0_ATP_A_sf"/>
</dbReference>
<feature type="transmembrane region" description="Helical" evidence="12">
    <location>
        <begin position="52"/>
        <end position="69"/>
    </location>
</feature>
<geneLocation type="mitochondrion" evidence="13"/>
<evidence type="ECO:0000313" key="13">
    <source>
        <dbReference type="EMBL" id="AYF57120.1"/>
    </source>
</evidence>
<dbReference type="PROSITE" id="PS00449">
    <property type="entry name" value="ATPASE_A"/>
    <property type="match status" value="1"/>
</dbReference>
<keyword evidence="7 12" id="KW-1133">Transmembrane helix</keyword>
<dbReference type="PANTHER" id="PTHR11410:SF0">
    <property type="entry name" value="ATP SYNTHASE SUBUNIT A"/>
    <property type="match status" value="1"/>
</dbReference>
<dbReference type="Pfam" id="PF00119">
    <property type="entry name" value="ATP-synt_A"/>
    <property type="match status" value="1"/>
</dbReference>
<evidence type="ECO:0000256" key="1">
    <source>
        <dbReference type="ARBA" id="ARBA00004141"/>
    </source>
</evidence>
<dbReference type="InterPro" id="IPR023011">
    <property type="entry name" value="ATP_synth_F0_asu_AS"/>
</dbReference>
<evidence type="ECO:0000256" key="10">
    <source>
        <dbReference type="ARBA" id="ARBA00023310"/>
    </source>
</evidence>
<dbReference type="RefSeq" id="YP_009706305.1">
    <property type="nucleotide sequence ID" value="NC_045069.1"/>
</dbReference>
<feature type="transmembrane region" description="Helical" evidence="12">
    <location>
        <begin position="100"/>
        <end position="120"/>
    </location>
</feature>
<dbReference type="InterPro" id="IPR045083">
    <property type="entry name" value="ATP_synth_F0_asu_bact/mt"/>
</dbReference>
<dbReference type="PANTHER" id="PTHR11410">
    <property type="entry name" value="ATP SYNTHASE SUBUNIT A"/>
    <property type="match status" value="1"/>
</dbReference>